<dbReference type="Proteomes" id="UP000481583">
    <property type="component" value="Unassembled WGS sequence"/>
</dbReference>
<proteinExistence type="inferred from homology"/>
<evidence type="ECO:0000259" key="3">
    <source>
        <dbReference type="Pfam" id="PF01408"/>
    </source>
</evidence>
<gene>
    <name evidence="4" type="ORF">G5C51_10640</name>
</gene>
<dbReference type="SUPFAM" id="SSF51735">
    <property type="entry name" value="NAD(P)-binding Rossmann-fold domains"/>
    <property type="match status" value="1"/>
</dbReference>
<protein>
    <submittedName>
        <fullName evidence="4">Gfo/Idh/MocA family oxidoreductase</fullName>
    </submittedName>
</protein>
<feature type="domain" description="Gfo/Idh/MocA-like oxidoreductase N-terminal" evidence="3">
    <location>
        <begin position="2"/>
        <end position="117"/>
    </location>
</feature>
<dbReference type="InterPro" id="IPR000683">
    <property type="entry name" value="Gfo/Idh/MocA-like_OxRdtase_N"/>
</dbReference>
<dbReference type="GO" id="GO:0000166">
    <property type="term" value="F:nucleotide binding"/>
    <property type="evidence" value="ECO:0007669"/>
    <property type="project" value="InterPro"/>
</dbReference>
<dbReference type="AlphaFoldDB" id="A0A6G4TWI2"/>
<dbReference type="GO" id="GO:0016491">
    <property type="term" value="F:oxidoreductase activity"/>
    <property type="evidence" value="ECO:0007669"/>
    <property type="project" value="UniProtKB-KW"/>
</dbReference>
<evidence type="ECO:0000313" key="5">
    <source>
        <dbReference type="Proteomes" id="UP000481583"/>
    </source>
</evidence>
<name>A0A6G4TWI2_9ACTN</name>
<keyword evidence="2" id="KW-0560">Oxidoreductase</keyword>
<evidence type="ECO:0000256" key="1">
    <source>
        <dbReference type="ARBA" id="ARBA00010928"/>
    </source>
</evidence>
<evidence type="ECO:0000256" key="2">
    <source>
        <dbReference type="ARBA" id="ARBA00023002"/>
    </source>
</evidence>
<comment type="similarity">
    <text evidence="1">Belongs to the Gfo/Idh/MocA family.</text>
</comment>
<dbReference type="Pfam" id="PF01408">
    <property type="entry name" value="GFO_IDH_MocA"/>
    <property type="match status" value="1"/>
</dbReference>
<keyword evidence="5" id="KW-1185">Reference proteome</keyword>
<dbReference type="InterPro" id="IPR036291">
    <property type="entry name" value="NAD(P)-bd_dom_sf"/>
</dbReference>
<sequence length="284" mass="29614">MLRIGICGTENSHAEHFIRHLNQEGRHAGARVTALAGGSVERNRSLAHAGAIDTVLDDADELIGAVDAVIVCDRDGHLHPRRAVPALRAGLPVLVDKPLAATVAGAEEIIAAACSDGGGLLASYSAVRLCAATAQLAQEAADPPQTIHVAGPADPESPHAGLFFYGIHHVEAALELAGNPAGPDAIADVQVFRGKHTLTAVAELTAGPRLLIDFAIPTTDQPIGFHATVVRSTGIDARPLTLDADYNAPALSRFLTAIADDHPPMPYDQLLTPVRLMEAITAQL</sequence>
<dbReference type="Gene3D" id="3.40.50.720">
    <property type="entry name" value="NAD(P)-binding Rossmann-like Domain"/>
    <property type="match status" value="1"/>
</dbReference>
<reference evidence="4 5" key="1">
    <citation type="submission" date="2020-02" db="EMBL/GenBank/DDBJ databases">
        <title>Whole-genome analyses of novel actinobacteria.</title>
        <authorList>
            <person name="Sahin N."/>
        </authorList>
    </citation>
    <scope>NUCLEOTIDE SEQUENCE [LARGE SCALE GENOMIC DNA]</scope>
    <source>
        <strain evidence="4 5">A7024</strain>
    </source>
</reference>
<accession>A0A6G4TWI2</accession>
<comment type="caution">
    <text evidence="4">The sequence shown here is derived from an EMBL/GenBank/DDBJ whole genome shotgun (WGS) entry which is preliminary data.</text>
</comment>
<dbReference type="PANTHER" id="PTHR43708:SF5">
    <property type="entry name" value="CONSERVED EXPRESSED OXIDOREDUCTASE (EUROFUNG)-RELATED"/>
    <property type="match status" value="1"/>
</dbReference>
<evidence type="ECO:0000313" key="4">
    <source>
        <dbReference type="EMBL" id="NGN64359.1"/>
    </source>
</evidence>
<dbReference type="InterPro" id="IPR051317">
    <property type="entry name" value="Gfo/Idh/MocA_oxidoreduct"/>
</dbReference>
<dbReference type="RefSeq" id="WP_165235536.1">
    <property type="nucleotide sequence ID" value="NZ_JAAKZV010000032.1"/>
</dbReference>
<dbReference type="PANTHER" id="PTHR43708">
    <property type="entry name" value="CONSERVED EXPRESSED OXIDOREDUCTASE (EUROFUNG)"/>
    <property type="match status" value="1"/>
</dbReference>
<dbReference type="EMBL" id="JAAKZV010000032">
    <property type="protein sequence ID" value="NGN64359.1"/>
    <property type="molecule type" value="Genomic_DNA"/>
</dbReference>
<organism evidence="4 5">
    <name type="scientific">Streptomyces coryli</name>
    <dbReference type="NCBI Taxonomy" id="1128680"/>
    <lineage>
        <taxon>Bacteria</taxon>
        <taxon>Bacillati</taxon>
        <taxon>Actinomycetota</taxon>
        <taxon>Actinomycetes</taxon>
        <taxon>Kitasatosporales</taxon>
        <taxon>Streptomycetaceae</taxon>
        <taxon>Streptomyces</taxon>
    </lineage>
</organism>